<accession>A0A7J7K956</accession>
<proteinExistence type="predicted"/>
<evidence type="ECO:0000256" key="1">
    <source>
        <dbReference type="SAM" id="SignalP"/>
    </source>
</evidence>
<dbReference type="AlphaFoldDB" id="A0A7J7K956"/>
<evidence type="ECO:0000313" key="3">
    <source>
        <dbReference type="Proteomes" id="UP000593567"/>
    </source>
</evidence>
<keyword evidence="1" id="KW-0732">Signal</keyword>
<reference evidence="2" key="1">
    <citation type="submission" date="2020-06" db="EMBL/GenBank/DDBJ databases">
        <title>Draft genome of Bugula neritina, a colonial animal packing powerful symbionts and potential medicines.</title>
        <authorList>
            <person name="Rayko M."/>
        </authorList>
    </citation>
    <scope>NUCLEOTIDE SEQUENCE [LARGE SCALE GENOMIC DNA]</scope>
    <source>
        <strain evidence="2">Kwan_BN1</strain>
    </source>
</reference>
<gene>
    <name evidence="2" type="ORF">EB796_006902</name>
</gene>
<dbReference type="EMBL" id="VXIV02000996">
    <property type="protein sequence ID" value="KAF6034787.1"/>
    <property type="molecule type" value="Genomic_DNA"/>
</dbReference>
<feature type="chain" id="PRO_5029611742" evidence="1">
    <location>
        <begin position="20"/>
        <end position="66"/>
    </location>
</feature>
<protein>
    <submittedName>
        <fullName evidence="2">Uncharacterized protein</fullName>
    </submittedName>
</protein>
<sequence length="66" mass="7705">MRLWVVACFLLLKVNVIRIKIQNLVTILGFKNEISHITILKCDTKQNTDCVRLIEKIKILRNRTVA</sequence>
<feature type="signal peptide" evidence="1">
    <location>
        <begin position="1"/>
        <end position="19"/>
    </location>
</feature>
<name>A0A7J7K956_BUGNE</name>
<comment type="caution">
    <text evidence="2">The sequence shown here is derived from an EMBL/GenBank/DDBJ whole genome shotgun (WGS) entry which is preliminary data.</text>
</comment>
<dbReference type="Proteomes" id="UP000593567">
    <property type="component" value="Unassembled WGS sequence"/>
</dbReference>
<evidence type="ECO:0000313" key="2">
    <source>
        <dbReference type="EMBL" id="KAF6034787.1"/>
    </source>
</evidence>
<keyword evidence="3" id="KW-1185">Reference proteome</keyword>
<organism evidence="2 3">
    <name type="scientific">Bugula neritina</name>
    <name type="common">Brown bryozoan</name>
    <name type="synonym">Sertularia neritina</name>
    <dbReference type="NCBI Taxonomy" id="10212"/>
    <lineage>
        <taxon>Eukaryota</taxon>
        <taxon>Metazoa</taxon>
        <taxon>Spiralia</taxon>
        <taxon>Lophotrochozoa</taxon>
        <taxon>Bryozoa</taxon>
        <taxon>Gymnolaemata</taxon>
        <taxon>Cheilostomatida</taxon>
        <taxon>Flustrina</taxon>
        <taxon>Buguloidea</taxon>
        <taxon>Bugulidae</taxon>
        <taxon>Bugula</taxon>
    </lineage>
</organism>